<evidence type="ECO:0000313" key="1">
    <source>
        <dbReference type="EMBL" id="SEA63011.1"/>
    </source>
</evidence>
<keyword evidence="2" id="KW-1185">Reference proteome</keyword>
<dbReference type="AlphaFoldDB" id="A0A1H4CRL9"/>
<name>A0A1H4CRL9_9FIRM</name>
<evidence type="ECO:0000313" key="2">
    <source>
        <dbReference type="Proteomes" id="UP000199394"/>
    </source>
</evidence>
<accession>A0A1H4CRL9</accession>
<dbReference type="RefSeq" id="WP_090308310.1">
    <property type="nucleotide sequence ID" value="NZ_FNRK01000017.1"/>
</dbReference>
<dbReference type="EMBL" id="FNRK01000017">
    <property type="protein sequence ID" value="SEA63011.1"/>
    <property type="molecule type" value="Genomic_DNA"/>
</dbReference>
<gene>
    <name evidence="1" type="ORF">SAMN04515656_11726</name>
</gene>
<dbReference type="STRING" id="81409.SAMN04515656_11726"/>
<protein>
    <submittedName>
        <fullName evidence="1">Uncharacterized protein</fullName>
    </submittedName>
</protein>
<organism evidence="1 2">
    <name type="scientific">Eubacterium aggregans</name>
    <dbReference type="NCBI Taxonomy" id="81409"/>
    <lineage>
        <taxon>Bacteria</taxon>
        <taxon>Bacillati</taxon>
        <taxon>Bacillota</taxon>
        <taxon>Clostridia</taxon>
        <taxon>Eubacteriales</taxon>
        <taxon>Eubacteriaceae</taxon>
        <taxon>Eubacterium</taxon>
    </lineage>
</organism>
<sequence length="179" mass="18774">MKGTKFLSSKAILGIVTAVAVVVTVAGSFAAWDKLSDNADTTTPLAMRQAVELVATDAATLSSTHNTTLDTTTTTDVVGTVQFNVTNWPTNKTATLSFTPTVQYRTGDTGDWTSFISTTDYTITIKKDNIGSDLSSSGDTTYAGSGNYTVTISFTNEAKAHVLGNNIQVSVLGTLSALK</sequence>
<dbReference type="Proteomes" id="UP000199394">
    <property type="component" value="Unassembled WGS sequence"/>
</dbReference>
<proteinExistence type="predicted"/>
<reference evidence="1 2" key="1">
    <citation type="submission" date="2016-10" db="EMBL/GenBank/DDBJ databases">
        <authorList>
            <person name="de Groot N.N."/>
        </authorList>
    </citation>
    <scope>NUCLEOTIDE SEQUENCE [LARGE SCALE GENOMIC DNA]</scope>
    <source>
        <strain evidence="1 2">SR12</strain>
    </source>
</reference>